<reference evidence="8 9" key="1">
    <citation type="submission" date="2024-02" db="EMBL/GenBank/DDBJ databases">
        <title>High-quality chromosome-scale genome assembly of Pensacola bahiagrass (Paspalum notatum Flugge var. saurae).</title>
        <authorList>
            <person name="Vega J.M."/>
            <person name="Podio M."/>
            <person name="Orjuela J."/>
            <person name="Siena L.A."/>
            <person name="Pessino S.C."/>
            <person name="Combes M.C."/>
            <person name="Mariac C."/>
            <person name="Albertini E."/>
            <person name="Pupilli F."/>
            <person name="Ortiz J.P.A."/>
            <person name="Leblanc O."/>
        </authorList>
    </citation>
    <scope>NUCLEOTIDE SEQUENCE [LARGE SCALE GENOMIC DNA]</scope>
    <source>
        <strain evidence="8">R1</strain>
        <tissue evidence="8">Leaf</tissue>
    </source>
</reference>
<keyword evidence="9" id="KW-1185">Reference proteome</keyword>
<protein>
    <submittedName>
        <fullName evidence="8">Uncharacterized protein</fullName>
    </submittedName>
</protein>
<sequence>MESLYAAWLRFRATYVAPGVQFLTDACIVLFLIQSADCLIQCLGCFYIHIKRIKPKPNSPALPDAEDPDAGYYPMVLVQIPMCNEKEVGVVFLALKHTILVTYRGGSRADELRRRDS</sequence>
<keyword evidence="6" id="KW-0333">Golgi apparatus</keyword>
<evidence type="ECO:0000256" key="4">
    <source>
        <dbReference type="ARBA" id="ARBA00022692"/>
    </source>
</evidence>
<dbReference type="Proteomes" id="UP001341281">
    <property type="component" value="Chromosome 01"/>
</dbReference>
<evidence type="ECO:0000313" key="8">
    <source>
        <dbReference type="EMBL" id="WVZ52732.1"/>
    </source>
</evidence>
<evidence type="ECO:0000256" key="5">
    <source>
        <dbReference type="ARBA" id="ARBA00022989"/>
    </source>
</evidence>
<keyword evidence="5" id="KW-1133">Transmembrane helix</keyword>
<evidence type="ECO:0000256" key="2">
    <source>
        <dbReference type="ARBA" id="ARBA00022676"/>
    </source>
</evidence>
<gene>
    <name evidence="8" type="ORF">U9M48_003762</name>
</gene>
<evidence type="ECO:0000256" key="3">
    <source>
        <dbReference type="ARBA" id="ARBA00022679"/>
    </source>
</evidence>
<name>A0AAQ3PTK8_PASNO</name>
<accession>A0AAQ3PTK8</accession>
<dbReference type="GO" id="GO:0016757">
    <property type="term" value="F:glycosyltransferase activity"/>
    <property type="evidence" value="ECO:0007669"/>
    <property type="project" value="UniProtKB-KW"/>
</dbReference>
<evidence type="ECO:0000256" key="1">
    <source>
        <dbReference type="ARBA" id="ARBA00004394"/>
    </source>
</evidence>
<keyword evidence="2" id="KW-0328">Glycosyltransferase</keyword>
<organism evidence="8 9">
    <name type="scientific">Paspalum notatum var. saurae</name>
    <dbReference type="NCBI Taxonomy" id="547442"/>
    <lineage>
        <taxon>Eukaryota</taxon>
        <taxon>Viridiplantae</taxon>
        <taxon>Streptophyta</taxon>
        <taxon>Embryophyta</taxon>
        <taxon>Tracheophyta</taxon>
        <taxon>Spermatophyta</taxon>
        <taxon>Magnoliopsida</taxon>
        <taxon>Liliopsida</taxon>
        <taxon>Poales</taxon>
        <taxon>Poaceae</taxon>
        <taxon>PACMAD clade</taxon>
        <taxon>Panicoideae</taxon>
        <taxon>Andropogonodae</taxon>
        <taxon>Paspaleae</taxon>
        <taxon>Paspalinae</taxon>
        <taxon>Paspalum</taxon>
    </lineage>
</organism>
<evidence type="ECO:0000256" key="7">
    <source>
        <dbReference type="ARBA" id="ARBA00023136"/>
    </source>
</evidence>
<keyword evidence="7" id="KW-0472">Membrane</keyword>
<evidence type="ECO:0000313" key="9">
    <source>
        <dbReference type="Proteomes" id="UP001341281"/>
    </source>
</evidence>
<dbReference type="PANTHER" id="PTHR32044">
    <property type="entry name" value="GLUCOMANNAN 4-BETA-MANNOSYLTRANSFERASE 9"/>
    <property type="match status" value="1"/>
</dbReference>
<keyword evidence="4" id="KW-0812">Transmembrane</keyword>
<comment type="subcellular location">
    <subcellularLocation>
        <location evidence="1">Golgi apparatus membrane</location>
    </subcellularLocation>
</comment>
<dbReference type="EMBL" id="CP144745">
    <property type="protein sequence ID" value="WVZ52732.1"/>
    <property type="molecule type" value="Genomic_DNA"/>
</dbReference>
<proteinExistence type="predicted"/>
<dbReference type="AlphaFoldDB" id="A0AAQ3PTK8"/>
<dbReference type="GO" id="GO:0000139">
    <property type="term" value="C:Golgi membrane"/>
    <property type="evidence" value="ECO:0007669"/>
    <property type="project" value="UniProtKB-SubCell"/>
</dbReference>
<keyword evidence="3" id="KW-0808">Transferase</keyword>
<dbReference type="PANTHER" id="PTHR32044:SF51">
    <property type="entry name" value="XYLOGLUCAN GLYCOSYLTRANSFERASE 9-RELATED"/>
    <property type="match status" value="1"/>
</dbReference>
<evidence type="ECO:0000256" key="6">
    <source>
        <dbReference type="ARBA" id="ARBA00023034"/>
    </source>
</evidence>